<evidence type="ECO:0000256" key="2">
    <source>
        <dbReference type="ARBA" id="ARBA00022670"/>
    </source>
</evidence>
<evidence type="ECO:0000256" key="5">
    <source>
        <dbReference type="SAM" id="MobiDB-lite"/>
    </source>
</evidence>
<feature type="non-terminal residue" evidence="8">
    <location>
        <position position="331"/>
    </location>
</feature>
<evidence type="ECO:0000256" key="3">
    <source>
        <dbReference type="ARBA" id="ARBA00022801"/>
    </source>
</evidence>
<keyword evidence="7" id="KW-1185">Reference proteome</keyword>
<dbReference type="PANTHER" id="PTHR12606:SF136">
    <property type="entry name" value="ULP1 PROTEASE FAMILY PROTEIN"/>
    <property type="match status" value="1"/>
</dbReference>
<dbReference type="SUPFAM" id="SSF54001">
    <property type="entry name" value="Cysteine proteinases"/>
    <property type="match status" value="1"/>
</dbReference>
<comment type="similarity">
    <text evidence="1">Belongs to the peptidase C48 family.</text>
</comment>
<dbReference type="PROSITE" id="PS50600">
    <property type="entry name" value="ULP_PROTEASE"/>
    <property type="match status" value="1"/>
</dbReference>
<feature type="compositionally biased region" description="Low complexity" evidence="5">
    <location>
        <begin position="31"/>
        <end position="46"/>
    </location>
</feature>
<feature type="domain" description="Ubiquitin-like protease family profile" evidence="6">
    <location>
        <begin position="1"/>
        <end position="189"/>
    </location>
</feature>
<protein>
    <submittedName>
        <fullName evidence="8">Uncharacterized protein LOC102809783</fullName>
    </submittedName>
</protein>
<dbReference type="PANTHER" id="PTHR12606">
    <property type="entry name" value="SENTRIN/SUMO-SPECIFIC PROTEASE"/>
    <property type="match status" value="1"/>
</dbReference>
<feature type="region of interest" description="Disordered" evidence="5">
    <location>
        <begin position="1"/>
        <end position="46"/>
    </location>
</feature>
<keyword evidence="2" id="KW-0645">Protease</keyword>
<evidence type="ECO:0000313" key="8">
    <source>
        <dbReference type="RefSeq" id="XP_006811642.1"/>
    </source>
</evidence>
<evidence type="ECO:0000313" key="7">
    <source>
        <dbReference type="Proteomes" id="UP000694865"/>
    </source>
</evidence>
<dbReference type="GeneID" id="102809783"/>
<dbReference type="Pfam" id="PF02902">
    <property type="entry name" value="Peptidase_C48"/>
    <property type="match status" value="1"/>
</dbReference>
<dbReference type="Gene3D" id="3.40.395.10">
    <property type="entry name" value="Adenoviral Proteinase, Chain A"/>
    <property type="match status" value="1"/>
</dbReference>
<evidence type="ECO:0000259" key="6">
    <source>
        <dbReference type="PROSITE" id="PS50600"/>
    </source>
</evidence>
<sequence>MSEKSSRSATGTRTGIPSKWSDGGGTNVFRFPPADQSASAQSDFSGSGLPDFTGNSEAAPLEVFSFYGALHVSPGPAERADSVEGRSLSLSLWNLKLLYVPVHIPSASHWVLVKIDVEKQVIDIYNSLSSKYSYVEDSLRKYISGDSQSSDTIMTREKSKWKYHYVKGLPCQNNDSDCGVFVLKYLKCCLLGEDINFQAESSSLRQELKNDLLQWKIEPEETVHEKILIPESDSLKDVSDEDQSEKINAITNDEYVDILSHTNKVIQCNYSRCDDHLDRHKVFLKNYQKLYGGRRALIKYGYGMNHISIQAYEEVQERLMKEHLVKKRLGK</sequence>
<gene>
    <name evidence="8" type="primary">LOC102809783</name>
</gene>
<proteinExistence type="inferred from homology"/>
<dbReference type="InterPro" id="IPR038765">
    <property type="entry name" value="Papain-like_cys_pep_sf"/>
</dbReference>
<accession>A0ABM0LV51</accession>
<keyword evidence="3" id="KW-0378">Hydrolase</keyword>
<dbReference type="Proteomes" id="UP000694865">
    <property type="component" value="Unplaced"/>
</dbReference>
<dbReference type="InterPro" id="IPR003653">
    <property type="entry name" value="Peptidase_C48_C"/>
</dbReference>
<evidence type="ECO:0000256" key="1">
    <source>
        <dbReference type="ARBA" id="ARBA00005234"/>
    </source>
</evidence>
<dbReference type="RefSeq" id="XP_006811642.1">
    <property type="nucleotide sequence ID" value="XM_006811579.1"/>
</dbReference>
<organism evidence="7 8">
    <name type="scientific">Saccoglossus kowalevskii</name>
    <name type="common">Acorn worm</name>
    <dbReference type="NCBI Taxonomy" id="10224"/>
    <lineage>
        <taxon>Eukaryota</taxon>
        <taxon>Metazoa</taxon>
        <taxon>Hemichordata</taxon>
        <taxon>Enteropneusta</taxon>
        <taxon>Harrimaniidae</taxon>
        <taxon>Saccoglossus</taxon>
    </lineage>
</organism>
<evidence type="ECO:0000256" key="4">
    <source>
        <dbReference type="ARBA" id="ARBA00022807"/>
    </source>
</evidence>
<name>A0ABM0LV51_SACKO</name>
<reference evidence="8" key="1">
    <citation type="submission" date="2025-08" db="UniProtKB">
        <authorList>
            <consortium name="RefSeq"/>
        </authorList>
    </citation>
    <scope>IDENTIFICATION</scope>
    <source>
        <tissue evidence="8">Testes</tissue>
    </source>
</reference>
<keyword evidence="4" id="KW-0788">Thiol protease</keyword>